<dbReference type="Gene3D" id="1.20.1050.10">
    <property type="match status" value="1"/>
</dbReference>
<dbReference type="CDD" id="cd07407">
    <property type="entry name" value="MPP_YHR202W_N"/>
    <property type="match status" value="1"/>
</dbReference>
<dbReference type="InterPro" id="IPR053828">
    <property type="entry name" value="Nucleosidase_C"/>
</dbReference>
<feature type="domain" description="GST N-terminal" evidence="2">
    <location>
        <begin position="719"/>
        <end position="823"/>
    </location>
</feature>
<dbReference type="PANTHER" id="PTHR32419">
    <property type="entry name" value="GLUTATHIONYL-HYDROQUINONE REDUCTASE"/>
    <property type="match status" value="1"/>
</dbReference>
<dbReference type="InterPro" id="IPR040079">
    <property type="entry name" value="Glutathione_S-Trfase"/>
</dbReference>
<dbReference type="Pfam" id="PF21953">
    <property type="entry name" value="NadN_nucleosid_C"/>
    <property type="match status" value="1"/>
</dbReference>
<dbReference type="GO" id="GO:0016787">
    <property type="term" value="F:hydrolase activity"/>
    <property type="evidence" value="ECO:0007669"/>
    <property type="project" value="InterPro"/>
</dbReference>
<dbReference type="OrthoDB" id="7722975at2759"/>
<evidence type="ECO:0000259" key="2">
    <source>
        <dbReference type="Pfam" id="PF13409"/>
    </source>
</evidence>
<dbReference type="SFLD" id="SFLDG01148">
    <property type="entry name" value="Xi_(cytGST)"/>
    <property type="match status" value="1"/>
</dbReference>
<feature type="domain" description="Putative 5'-nucleotidase C-terminal" evidence="3">
    <location>
        <begin position="415"/>
        <end position="620"/>
    </location>
</feature>
<reference evidence="4 5" key="1">
    <citation type="submission" date="2019-07" db="EMBL/GenBank/DDBJ databases">
        <title>Finished genome of Venturia effusa.</title>
        <authorList>
            <person name="Young C.A."/>
            <person name="Cox M.P."/>
            <person name="Ganley A.R.D."/>
            <person name="David W.J."/>
        </authorList>
    </citation>
    <scope>NUCLEOTIDE SEQUENCE [LARGE SCALE GENOMIC DNA]</scope>
    <source>
        <strain evidence="5">albino</strain>
    </source>
</reference>
<dbReference type="InterPro" id="IPR047047">
    <property type="entry name" value="GST_Omega-like_C"/>
</dbReference>
<dbReference type="InterPro" id="IPR004045">
    <property type="entry name" value="Glutathione_S-Trfase_N"/>
</dbReference>
<organism evidence="4 5">
    <name type="scientific">Venturia effusa</name>
    <dbReference type="NCBI Taxonomy" id="50376"/>
    <lineage>
        <taxon>Eukaryota</taxon>
        <taxon>Fungi</taxon>
        <taxon>Dikarya</taxon>
        <taxon>Ascomycota</taxon>
        <taxon>Pezizomycotina</taxon>
        <taxon>Dothideomycetes</taxon>
        <taxon>Pleosporomycetidae</taxon>
        <taxon>Venturiales</taxon>
        <taxon>Venturiaceae</taxon>
        <taxon>Venturia</taxon>
    </lineage>
</organism>
<evidence type="ECO:0000259" key="3">
    <source>
        <dbReference type="Pfam" id="PF21953"/>
    </source>
</evidence>
<dbReference type="InterPro" id="IPR036282">
    <property type="entry name" value="Glutathione-S-Trfase_C_sf"/>
</dbReference>
<evidence type="ECO:0000256" key="1">
    <source>
        <dbReference type="SAM" id="SignalP"/>
    </source>
</evidence>
<dbReference type="CDD" id="cd03190">
    <property type="entry name" value="GST_C_Omega_like"/>
    <property type="match status" value="1"/>
</dbReference>
<dbReference type="Pfam" id="PF13409">
    <property type="entry name" value="GST_N_2"/>
    <property type="match status" value="1"/>
</dbReference>
<dbReference type="GO" id="GO:0005737">
    <property type="term" value="C:cytoplasm"/>
    <property type="evidence" value="ECO:0007669"/>
    <property type="project" value="TreeGrafter"/>
</dbReference>
<dbReference type="SFLD" id="SFLDG01206">
    <property type="entry name" value="Xi.1"/>
    <property type="match status" value="1"/>
</dbReference>
<dbReference type="SUPFAM" id="SSF52833">
    <property type="entry name" value="Thioredoxin-like"/>
    <property type="match status" value="1"/>
</dbReference>
<dbReference type="GO" id="GO:0009166">
    <property type="term" value="P:nucleotide catabolic process"/>
    <property type="evidence" value="ECO:0007669"/>
    <property type="project" value="InterPro"/>
</dbReference>
<dbReference type="STRING" id="50376.A0A517L150"/>
<dbReference type="InterPro" id="IPR029052">
    <property type="entry name" value="Metallo-depent_PP-like"/>
</dbReference>
<dbReference type="SFLD" id="SFLDS00019">
    <property type="entry name" value="Glutathione_Transferase_(cytos"/>
    <property type="match status" value="1"/>
</dbReference>
<dbReference type="AlphaFoldDB" id="A0A517L150"/>
<dbReference type="SUPFAM" id="SSF56300">
    <property type="entry name" value="Metallo-dependent phosphatases"/>
    <property type="match status" value="1"/>
</dbReference>
<accession>A0A517L150</accession>
<dbReference type="SUPFAM" id="SSF55816">
    <property type="entry name" value="5'-nucleotidase (syn. UDP-sugar hydrolase), C-terminal domain"/>
    <property type="match status" value="1"/>
</dbReference>
<sequence length="1018" mass="113255">MNLIWTAFSGALLAGATLACGDCSAPQNEVVQTRLVRRMQPDAQNASSGPKAPLEWGQVNFIQTTDTHGWLEGHIKERNYGADWGDFVSFTTHMKQKAEDLGVDLLLIDTGDLHDGAGISDATSPNGLVSNPIFENIDYDLLTIGNHELYVTEIAYETFGQFAKVYGDRYVTSNVKILNRDTGKFEHVGVPYRYFETQQGLRVMAFGVLFDFTGNSNVSQVTKAATMVTEQWFLDAVNYTEPIDMFIVAGHNPIRTNASSSTFGTIYKAIRNIKPATPIQFFGGHTHIRDFFVYDNVSTGLESGRYCESLGWLSVNGIEGPDYPSEIEGVPLATRSAVVVATGSSAANLSLSTSTQKLTYSRRYLDWNRRTFAYHAVGSQDHTFDIQHGKAVTAQISAQRQQLNLSSLYGCAPQTYCQYCKPFGDPGNIYSLLPQAFAATVINEARRDTARLIIGNTGGVRFDLVQGPFTYDDSFIVIPFLNTFQYLPNVDYKLASQVIGILNAGPFIKKRDVDLSSRDFGFNPMHAVGQEACLDPPVTHDHLSRRSHAAGKLLRRQDVITPGYVTTDDFGTDGDDTVHSKIPNYPQPNAFQANASFPADGSMPATVDLVFYDFIQANILTALKSVGMSLVSSDVQTYMPKDFTSNSVLPAYAKLAWQANVPNCPVGVGIAHHLVSSGMVSASSTIHKAGTDDGWHGIIKEGGEFPPEKGRYHLYIGLFCPFAHRANLVRHIKGLTDYIDISVVKPYPKGNDKGWPGWKFPKTDDEYPGATADHLFGSEYMHEIYFRADKDYKGRYSVPLLWDKTNGTIVNNESAELLRWLPTAFISLRDHDQEDLNLYPPKHHTAIDRISLWMQDNLNTGVYKAGFASDQDTYDKNVVPVFAALNKLEEIIHKNGGPYILGQDMTELDIRAYATIVRFDTVYVQHFKCNLGTIRHDYPTINNWLKNLHWNVPGYKESTDFKHIKENYTKSHEGINPKAITPLGPFPNVEEGVENDISKLRVGAVKLDAVLEYQKKLE</sequence>
<dbReference type="Gene3D" id="3.40.30.10">
    <property type="entry name" value="Glutaredoxin"/>
    <property type="match status" value="1"/>
</dbReference>
<dbReference type="GO" id="GO:0004364">
    <property type="term" value="F:glutathione transferase activity"/>
    <property type="evidence" value="ECO:0007669"/>
    <property type="project" value="InterPro"/>
</dbReference>
<feature type="chain" id="PRO_5022048686" evidence="1">
    <location>
        <begin position="20"/>
        <end position="1018"/>
    </location>
</feature>
<dbReference type="PANTHER" id="PTHR32419:SF23">
    <property type="entry name" value="GLUTATHIONE S-TRANSFERASE (EUROFUNG)"/>
    <property type="match status" value="1"/>
</dbReference>
<dbReference type="InterPro" id="IPR041823">
    <property type="entry name" value="YHR202W_N"/>
</dbReference>
<dbReference type="Gene3D" id="3.60.21.10">
    <property type="match status" value="1"/>
</dbReference>
<dbReference type="SUPFAM" id="SSF47616">
    <property type="entry name" value="GST C-terminal domain-like"/>
    <property type="match status" value="1"/>
</dbReference>
<keyword evidence="1" id="KW-0732">Signal</keyword>
<dbReference type="EMBL" id="CP042187">
    <property type="protein sequence ID" value="QDS69360.1"/>
    <property type="molecule type" value="Genomic_DNA"/>
</dbReference>
<protein>
    <submittedName>
        <fullName evidence="4">Uncharacterized protein</fullName>
    </submittedName>
</protein>
<name>A0A517L150_9PEZI</name>
<dbReference type="InterPro" id="IPR036907">
    <property type="entry name" value="5'-Nucleotdase_C_sf"/>
</dbReference>
<evidence type="ECO:0000313" key="4">
    <source>
        <dbReference type="EMBL" id="QDS69360.1"/>
    </source>
</evidence>
<dbReference type="Gene3D" id="3.90.780.10">
    <property type="entry name" value="5'-Nucleotidase, C-terminal domain"/>
    <property type="match status" value="2"/>
</dbReference>
<keyword evidence="5" id="KW-1185">Reference proteome</keyword>
<dbReference type="InterPro" id="IPR016639">
    <property type="entry name" value="GST_Omega/GSH"/>
</dbReference>
<dbReference type="InterPro" id="IPR036249">
    <property type="entry name" value="Thioredoxin-like_sf"/>
</dbReference>
<dbReference type="Pfam" id="PF13410">
    <property type="entry name" value="GST_C_2"/>
    <property type="match status" value="1"/>
</dbReference>
<feature type="signal peptide" evidence="1">
    <location>
        <begin position="1"/>
        <end position="19"/>
    </location>
</feature>
<evidence type="ECO:0000313" key="5">
    <source>
        <dbReference type="Proteomes" id="UP000316270"/>
    </source>
</evidence>
<gene>
    <name evidence="4" type="ORF">FKW77_004176</name>
</gene>
<dbReference type="Proteomes" id="UP000316270">
    <property type="component" value="Chromosome 3"/>
</dbReference>
<proteinExistence type="predicted"/>